<dbReference type="InterPro" id="IPR001249">
    <property type="entry name" value="AcCoA_biotinCC"/>
</dbReference>
<dbReference type="NCBIfam" id="TIGR00531">
    <property type="entry name" value="BCCP"/>
    <property type="match status" value="1"/>
</dbReference>
<reference evidence="5 6" key="1">
    <citation type="submission" date="2016-06" db="EMBL/GenBank/DDBJ databases">
        <title>Genome sequence of Clostridium acetireducens DSM 10703.</title>
        <authorList>
            <person name="Poehlein A."/>
            <person name="Fluechter S."/>
            <person name="Duerre P."/>
            <person name="Daniel R."/>
        </authorList>
    </citation>
    <scope>NUCLEOTIDE SEQUENCE [LARGE SCALE GENOMIC DNA]</scope>
    <source>
        <strain evidence="5 6">DSM 10703</strain>
    </source>
</reference>
<gene>
    <name evidence="5" type="primary">accB</name>
    <name evidence="5" type="ORF">CLOACE_09600</name>
</gene>
<dbReference type="GO" id="GO:0003989">
    <property type="term" value="F:acetyl-CoA carboxylase activity"/>
    <property type="evidence" value="ECO:0007669"/>
    <property type="project" value="InterPro"/>
</dbReference>
<evidence type="ECO:0000256" key="2">
    <source>
        <dbReference type="ARBA" id="ARBA00023267"/>
    </source>
</evidence>
<dbReference type="OrthoDB" id="9811735at2"/>
<dbReference type="AlphaFoldDB" id="A0A1E8EZR0"/>
<dbReference type="InterPro" id="IPR050709">
    <property type="entry name" value="Biotin_Carboxyl_Carrier/Decarb"/>
</dbReference>
<dbReference type="STRING" id="1121290.CLAOCE_09600"/>
<dbReference type="GO" id="GO:0006633">
    <property type="term" value="P:fatty acid biosynthetic process"/>
    <property type="evidence" value="ECO:0007669"/>
    <property type="project" value="UniProtKB-UniPathway"/>
</dbReference>
<dbReference type="Gene3D" id="2.40.50.100">
    <property type="match status" value="1"/>
</dbReference>
<dbReference type="PANTHER" id="PTHR45266">
    <property type="entry name" value="OXALOACETATE DECARBOXYLASE ALPHA CHAIN"/>
    <property type="match status" value="1"/>
</dbReference>
<evidence type="ECO:0000313" key="6">
    <source>
        <dbReference type="Proteomes" id="UP000175744"/>
    </source>
</evidence>
<evidence type="ECO:0000256" key="3">
    <source>
        <dbReference type="RuleBase" id="RU364072"/>
    </source>
</evidence>
<dbReference type="EMBL" id="LZFO01000010">
    <property type="protein sequence ID" value="OFI06618.1"/>
    <property type="molecule type" value="Genomic_DNA"/>
</dbReference>
<dbReference type="GO" id="GO:0009317">
    <property type="term" value="C:acetyl-CoA carboxylase complex"/>
    <property type="evidence" value="ECO:0007669"/>
    <property type="project" value="InterPro"/>
</dbReference>
<dbReference type="UniPathway" id="UPA00094"/>
<dbReference type="PROSITE" id="PS50968">
    <property type="entry name" value="BIOTINYL_LIPOYL"/>
    <property type="match status" value="1"/>
</dbReference>
<evidence type="ECO:0000256" key="1">
    <source>
        <dbReference type="ARBA" id="ARBA00017562"/>
    </source>
</evidence>
<evidence type="ECO:0000259" key="4">
    <source>
        <dbReference type="PROSITE" id="PS50968"/>
    </source>
</evidence>
<keyword evidence="3" id="KW-0276">Fatty acid metabolism</keyword>
<comment type="caution">
    <text evidence="5">The sequence shown here is derived from an EMBL/GenBank/DDBJ whole genome shotgun (WGS) entry which is preliminary data.</text>
</comment>
<name>A0A1E8EZR0_9CLOT</name>
<dbReference type="Pfam" id="PF00364">
    <property type="entry name" value="Biotin_lipoyl"/>
    <property type="match status" value="1"/>
</dbReference>
<protein>
    <recommendedName>
        <fullName evidence="1 3">Biotin carboxyl carrier protein of acetyl-CoA carboxylase</fullName>
    </recommendedName>
</protein>
<keyword evidence="3" id="KW-0444">Lipid biosynthesis</keyword>
<dbReference type="InterPro" id="IPR011053">
    <property type="entry name" value="Single_hybrid_motif"/>
</dbReference>
<dbReference type="PATRIC" id="fig|1121290.3.peg.964"/>
<dbReference type="RefSeq" id="WP_070109901.1">
    <property type="nucleotide sequence ID" value="NZ_LZFO01000010.1"/>
</dbReference>
<dbReference type="FunFam" id="2.40.50.100:FF:000003">
    <property type="entry name" value="Acetyl-CoA carboxylase biotin carboxyl carrier protein"/>
    <property type="match status" value="1"/>
</dbReference>
<dbReference type="Proteomes" id="UP000175744">
    <property type="component" value="Unassembled WGS sequence"/>
</dbReference>
<accession>A0A1E8EZR0</accession>
<dbReference type="CDD" id="cd06850">
    <property type="entry name" value="biotinyl_domain"/>
    <property type="match status" value="1"/>
</dbReference>
<keyword evidence="3" id="KW-0275">Fatty acid biosynthesis</keyword>
<proteinExistence type="predicted"/>
<evidence type="ECO:0000313" key="5">
    <source>
        <dbReference type="EMBL" id="OFI06618.1"/>
    </source>
</evidence>
<feature type="domain" description="Lipoyl-binding" evidence="4">
    <location>
        <begin position="66"/>
        <end position="142"/>
    </location>
</feature>
<comment type="function">
    <text evidence="3">This protein is a component of the acetyl coenzyme A carboxylase complex; first, biotin carboxylase catalyzes the carboxylation of the carrier protein and then the transcarboxylase transfers the carboxyl group to form malonyl-CoA.</text>
</comment>
<sequence>MDLKEIENIIKAMSESDVSYLEIQGEDISIKMEKICNSVSRKQEYLKIESNNVDSYIEKENKVSNCDIINSPIVGTFYSSPGPEEKPFVNVGSQVKKGDVLCIIEAMKLMNEIECEFDGVIEEICVENEQIVEYGQPIFKIRRI</sequence>
<keyword evidence="3" id="KW-0443">Lipid metabolism</keyword>
<dbReference type="PANTHER" id="PTHR45266:SF3">
    <property type="entry name" value="OXALOACETATE DECARBOXYLASE ALPHA CHAIN"/>
    <property type="match status" value="1"/>
</dbReference>
<comment type="pathway">
    <text evidence="3">Lipid metabolism; fatty acid biosynthesis.</text>
</comment>
<organism evidence="5 6">
    <name type="scientific">Clostridium acetireducens DSM 10703</name>
    <dbReference type="NCBI Taxonomy" id="1121290"/>
    <lineage>
        <taxon>Bacteria</taxon>
        <taxon>Bacillati</taxon>
        <taxon>Bacillota</taxon>
        <taxon>Clostridia</taxon>
        <taxon>Eubacteriales</taxon>
        <taxon>Clostridiaceae</taxon>
        <taxon>Clostridium</taxon>
    </lineage>
</organism>
<dbReference type="InterPro" id="IPR000089">
    <property type="entry name" value="Biotin_lipoyl"/>
</dbReference>
<dbReference type="PRINTS" id="PR01071">
    <property type="entry name" value="ACOABIOTINCC"/>
</dbReference>
<keyword evidence="2 3" id="KW-0092">Biotin</keyword>
<dbReference type="SUPFAM" id="SSF51230">
    <property type="entry name" value="Single hybrid motif"/>
    <property type="match status" value="1"/>
</dbReference>
<keyword evidence="6" id="KW-1185">Reference proteome</keyword>